<dbReference type="EMBL" id="LT634362">
    <property type="protein sequence ID" value="SFZ89021.1"/>
    <property type="molecule type" value="Genomic_DNA"/>
</dbReference>
<organism evidence="1">
    <name type="scientific">Loigolactobacillus rennini</name>
    <dbReference type="NCBI Taxonomy" id="238013"/>
    <lineage>
        <taxon>Bacteria</taxon>
        <taxon>Bacillati</taxon>
        <taxon>Bacillota</taxon>
        <taxon>Bacilli</taxon>
        <taxon>Lactobacillales</taxon>
        <taxon>Lactobacillaceae</taxon>
        <taxon>Loigolactobacillus</taxon>
    </lineage>
</organism>
<reference evidence="1" key="1">
    <citation type="submission" date="2016-11" db="EMBL/GenBank/DDBJ databases">
        <authorList>
            <person name="Jaros S."/>
            <person name="Januszkiewicz K."/>
            <person name="Wedrychowicz H."/>
        </authorList>
    </citation>
    <scope>NUCLEOTIDE SEQUENCE</scope>
    <source>
        <strain evidence="1">ACA-DC 565</strain>
    </source>
</reference>
<proteinExistence type="predicted"/>
<name>A0A1K2I9H4_9LACO</name>
<dbReference type="AlphaFoldDB" id="A0A1K2I9H4"/>
<evidence type="ECO:0000313" key="1">
    <source>
        <dbReference type="EMBL" id="SFZ89021.1"/>
    </source>
</evidence>
<accession>A0A1K2I9H4</accession>
<protein>
    <submittedName>
        <fullName evidence="1">Uncharacterized protein</fullName>
    </submittedName>
</protein>
<gene>
    <name evidence="1" type="ORF">LREN565_2134</name>
</gene>
<sequence length="48" mass="5275">MLRINLDSQVICEANVLVGVAKRKQLLVPARLSVRCGAITNTVNQLKQ</sequence>